<keyword evidence="1" id="KW-0812">Transmembrane</keyword>
<feature type="transmembrane region" description="Helical" evidence="1">
    <location>
        <begin position="7"/>
        <end position="31"/>
    </location>
</feature>
<evidence type="ECO:0000313" key="3">
    <source>
        <dbReference type="Proteomes" id="UP000075902"/>
    </source>
</evidence>
<reference evidence="2" key="2">
    <citation type="submission" date="2020-05" db="UniProtKB">
        <authorList>
            <consortium name="EnsemblMetazoa"/>
        </authorList>
    </citation>
    <scope>IDENTIFICATION</scope>
    <source>
        <strain evidence="2">CM1001059</strain>
    </source>
</reference>
<proteinExistence type="predicted"/>
<dbReference type="AlphaFoldDB" id="A0A182TYM4"/>
<organism evidence="2 3">
    <name type="scientific">Anopheles melas</name>
    <dbReference type="NCBI Taxonomy" id="34690"/>
    <lineage>
        <taxon>Eukaryota</taxon>
        <taxon>Metazoa</taxon>
        <taxon>Ecdysozoa</taxon>
        <taxon>Arthropoda</taxon>
        <taxon>Hexapoda</taxon>
        <taxon>Insecta</taxon>
        <taxon>Pterygota</taxon>
        <taxon>Neoptera</taxon>
        <taxon>Endopterygota</taxon>
        <taxon>Diptera</taxon>
        <taxon>Nematocera</taxon>
        <taxon>Culicoidea</taxon>
        <taxon>Culicidae</taxon>
        <taxon>Anophelinae</taxon>
        <taxon>Anopheles</taxon>
    </lineage>
</organism>
<dbReference type="Proteomes" id="UP000075902">
    <property type="component" value="Unassembled WGS sequence"/>
</dbReference>
<name>A0A182TYM4_9DIPT</name>
<dbReference type="EnsemblMetazoa" id="AMEC010693-RA">
    <property type="protein sequence ID" value="AMEC010693-PA"/>
    <property type="gene ID" value="AMEC010693"/>
</dbReference>
<keyword evidence="1" id="KW-1133">Transmembrane helix</keyword>
<protein>
    <submittedName>
        <fullName evidence="2">Uncharacterized protein</fullName>
    </submittedName>
</protein>
<keyword evidence="1" id="KW-0472">Membrane</keyword>
<dbReference type="PANTHER" id="PTHR39948:SF1">
    <property type="entry name" value="GEO11419P1"/>
    <property type="match status" value="1"/>
</dbReference>
<reference evidence="3" key="1">
    <citation type="submission" date="2014-01" db="EMBL/GenBank/DDBJ databases">
        <title>The Genome Sequence of Anopheles melas CM1001059_A (V2).</title>
        <authorList>
            <consortium name="The Broad Institute Genomics Platform"/>
            <person name="Neafsey D.E."/>
            <person name="Besansky N."/>
            <person name="Howell P."/>
            <person name="Walton C."/>
            <person name="Young S.K."/>
            <person name="Zeng Q."/>
            <person name="Gargeya S."/>
            <person name="Fitzgerald M."/>
            <person name="Haas B."/>
            <person name="Abouelleil A."/>
            <person name="Allen A.W."/>
            <person name="Alvarado L."/>
            <person name="Arachchi H.M."/>
            <person name="Berlin A.M."/>
            <person name="Chapman S.B."/>
            <person name="Gainer-Dewar J."/>
            <person name="Goldberg J."/>
            <person name="Griggs A."/>
            <person name="Gujja S."/>
            <person name="Hansen M."/>
            <person name="Howarth C."/>
            <person name="Imamovic A."/>
            <person name="Ireland A."/>
            <person name="Larimer J."/>
            <person name="McCowan C."/>
            <person name="Murphy C."/>
            <person name="Pearson M."/>
            <person name="Poon T.W."/>
            <person name="Priest M."/>
            <person name="Roberts A."/>
            <person name="Saif S."/>
            <person name="Shea T."/>
            <person name="Sisk P."/>
            <person name="Sykes S."/>
            <person name="Wortman J."/>
            <person name="Nusbaum C."/>
            <person name="Birren B."/>
        </authorList>
    </citation>
    <scope>NUCLEOTIDE SEQUENCE [LARGE SCALE GENOMIC DNA]</scope>
    <source>
        <strain evidence="3">CM1001059</strain>
    </source>
</reference>
<keyword evidence="3" id="KW-1185">Reference proteome</keyword>
<dbReference type="PANTHER" id="PTHR39948">
    <property type="entry name" value="GEO11419P1"/>
    <property type="match status" value="1"/>
</dbReference>
<sequence length="102" mass="11581">MANLLWSIIWLIVLIVVGFWVAFFCAGWYVLIYPLTVCVPDISGECSAFEWHRIQFNHSTGIQADLVPFGSAISVCDKRMLRCCAINGKIKTSSIRREQQQV</sequence>
<accession>A0A182TYM4</accession>
<evidence type="ECO:0000313" key="2">
    <source>
        <dbReference type="EnsemblMetazoa" id="AMEC010693-PA"/>
    </source>
</evidence>
<evidence type="ECO:0000256" key="1">
    <source>
        <dbReference type="SAM" id="Phobius"/>
    </source>
</evidence>
<dbReference type="VEuPathDB" id="VectorBase:AMEC010693"/>